<comment type="similarity">
    <text evidence="5">Belongs to the SAT4 family.</text>
</comment>
<feature type="domain" description="DUF7587" evidence="9">
    <location>
        <begin position="571"/>
        <end position="686"/>
    </location>
</feature>
<dbReference type="Pfam" id="PF20684">
    <property type="entry name" value="Fung_rhodopsin"/>
    <property type="match status" value="1"/>
</dbReference>
<proteinExistence type="inferred from homology"/>
<dbReference type="AlphaFoldDB" id="A0A9N8RA78"/>
<evidence type="ECO:0000256" key="6">
    <source>
        <dbReference type="SAM" id="Phobius"/>
    </source>
</evidence>
<feature type="transmembrane region" description="Helical" evidence="6">
    <location>
        <begin position="88"/>
        <end position="114"/>
    </location>
</feature>
<evidence type="ECO:0000256" key="2">
    <source>
        <dbReference type="ARBA" id="ARBA00022692"/>
    </source>
</evidence>
<evidence type="ECO:0000259" key="9">
    <source>
        <dbReference type="Pfam" id="PF24494"/>
    </source>
</evidence>
<feature type="transmembrane region" description="Helical" evidence="6">
    <location>
        <begin position="167"/>
        <end position="191"/>
    </location>
</feature>
<keyword evidence="2 6" id="KW-0812">Transmembrane</keyword>
<accession>A0A9N8RA78</accession>
<keyword evidence="4 6" id="KW-0472">Membrane</keyword>
<dbReference type="InterPro" id="IPR056009">
    <property type="entry name" value="DUF7587"/>
</dbReference>
<evidence type="ECO:0000313" key="11">
    <source>
        <dbReference type="Proteomes" id="UP000746612"/>
    </source>
</evidence>
<evidence type="ECO:0000259" key="8">
    <source>
        <dbReference type="Pfam" id="PF20684"/>
    </source>
</evidence>
<keyword evidence="3 6" id="KW-1133">Transmembrane helix</keyword>
<dbReference type="PANTHER" id="PTHR33048:SF143">
    <property type="entry name" value="EXTRACELLULAR MEMBRANE PROTEIN CFEM DOMAIN-CONTAINING PROTEIN-RELATED"/>
    <property type="match status" value="1"/>
</dbReference>
<reference evidence="10" key="1">
    <citation type="submission" date="2021-03" db="EMBL/GenBank/DDBJ databases">
        <authorList>
            <person name="Alouane T."/>
            <person name="Langin T."/>
            <person name="Bonhomme L."/>
        </authorList>
    </citation>
    <scope>NUCLEOTIDE SEQUENCE</scope>
    <source>
        <strain evidence="10">MDC_Fg202</strain>
    </source>
</reference>
<evidence type="ECO:0000256" key="4">
    <source>
        <dbReference type="ARBA" id="ARBA00023136"/>
    </source>
</evidence>
<dbReference type="EMBL" id="CAJPIJ010000098">
    <property type="protein sequence ID" value="CAG1975013.1"/>
    <property type="molecule type" value="Genomic_DNA"/>
</dbReference>
<comment type="subcellular location">
    <subcellularLocation>
        <location evidence="1">Membrane</location>
        <topology evidence="1">Multi-pass membrane protein</topology>
    </subcellularLocation>
</comment>
<evidence type="ECO:0000256" key="1">
    <source>
        <dbReference type="ARBA" id="ARBA00004141"/>
    </source>
</evidence>
<gene>
    <name evidence="10" type="ORF">MDCFG202_LOCUS140309</name>
</gene>
<protein>
    <submittedName>
        <fullName evidence="10">Uncharacterized protein</fullName>
    </submittedName>
</protein>
<dbReference type="Proteomes" id="UP000746612">
    <property type="component" value="Unassembled WGS sequence"/>
</dbReference>
<dbReference type="InterPro" id="IPR052337">
    <property type="entry name" value="SAT4-like"/>
</dbReference>
<name>A0A9N8RA78_GIBZA</name>
<keyword evidence="7" id="KW-0732">Signal</keyword>
<feature type="transmembrane region" description="Helical" evidence="6">
    <location>
        <begin position="49"/>
        <end position="67"/>
    </location>
</feature>
<dbReference type="InterPro" id="IPR049326">
    <property type="entry name" value="Rhodopsin_dom_fungi"/>
</dbReference>
<evidence type="ECO:0000256" key="5">
    <source>
        <dbReference type="ARBA" id="ARBA00038359"/>
    </source>
</evidence>
<feature type="signal peptide" evidence="7">
    <location>
        <begin position="1"/>
        <end position="23"/>
    </location>
</feature>
<dbReference type="PANTHER" id="PTHR33048">
    <property type="entry name" value="PTH11-LIKE INTEGRAL MEMBRANE PROTEIN (AFU_ORTHOLOGUE AFUA_5G11245)"/>
    <property type="match status" value="1"/>
</dbReference>
<feature type="transmembrane region" description="Helical" evidence="6">
    <location>
        <begin position="126"/>
        <end position="147"/>
    </location>
</feature>
<sequence length="879" mass="99260">MKVSTSIQLFILSSFLSFNTAVASEPTNATELEDAPECARSQSWGPDDVTIIAAAAFSVLSTLMTGLMTYKGLGRNVWLFDDHTITTFYIYLLVFQYGYVLSLCLVKLSILFFFLRTFPDQTFRTLVKWTIGFNVLTTVIFSICGALQRQPVYLLWEGWKEFPPKGISLNIPAIIFSHAAVNIALDVWMFVLPLTQLYHLGLKPKKKAGVMLIFGVGIFLTAASCIRIPYLIGFSRSLNSTADSQGFIVWSNIECGIGILVACMPHMQPVFRAIAERARSWKVLPTSSNVGDGMFVQRGLKTIPMTNAVGNDMRTDGTTLVGGDDVTLNDSGGLLTLKGSTISGKRNGGSVSDGRIEQLDNNVFVKERKQREDLKQAIEGVRQTSLLLMSHLATIENTFSKNSSLIEDFEDVTDSTYTSANNVRLATEHFLIQSVMTHVTSFATRKHSQAIGMLNHFHESIKIIVQNQLPKGESYIQWRIVEECYNQAVSPSGQLNASNYFASISQRDTASSTGNAWEVREMYNEEGIKYLGKVWVLFWAQCLRDCWSGPTLFVAPPELDPSKEELPADNLPKYLFRTWDSNSRGMDIHDMMSGMDNDYGEKDLLSLQKHEASHRLYAHLIRPDDGYSHENLVSWNSSLLFSIQIANYLCRRSAMDPSTVYVSVIDTAKYPKGQFVSNKWLIERFQDVDLTERDKEFLSRQSSNPAYYHSKYLSQGELDITGRSWTMSLAELQQAELGTLYPDIDAISVNSYAGLIYLDLDAVNPYVNNMLGLWTKDHESLHEMWSDEHTTTKSELEDVTMIARTFFGGADELDISLFILAFRNRRLRTTVEWDSEKVGPIELCRYENLRYQMSRLENPGTESVLDSLKRLFIMEEDLK</sequence>
<feature type="transmembrane region" description="Helical" evidence="6">
    <location>
        <begin position="211"/>
        <end position="235"/>
    </location>
</feature>
<comment type="caution">
    <text evidence="10">The sequence shown here is derived from an EMBL/GenBank/DDBJ whole genome shotgun (WGS) entry which is preliminary data.</text>
</comment>
<dbReference type="Pfam" id="PF24494">
    <property type="entry name" value="DUF7587"/>
    <property type="match status" value="1"/>
</dbReference>
<feature type="chain" id="PRO_5040453888" evidence="7">
    <location>
        <begin position="24"/>
        <end position="879"/>
    </location>
</feature>
<feature type="domain" description="Rhodopsin" evidence="8">
    <location>
        <begin position="40"/>
        <end position="272"/>
    </location>
</feature>
<evidence type="ECO:0000256" key="7">
    <source>
        <dbReference type="SAM" id="SignalP"/>
    </source>
</evidence>
<dbReference type="GO" id="GO:0016020">
    <property type="term" value="C:membrane"/>
    <property type="evidence" value="ECO:0007669"/>
    <property type="project" value="UniProtKB-SubCell"/>
</dbReference>
<organism evidence="10 11">
    <name type="scientific">Gibberella zeae</name>
    <name type="common">Wheat head blight fungus</name>
    <name type="synonym">Fusarium graminearum</name>
    <dbReference type="NCBI Taxonomy" id="5518"/>
    <lineage>
        <taxon>Eukaryota</taxon>
        <taxon>Fungi</taxon>
        <taxon>Dikarya</taxon>
        <taxon>Ascomycota</taxon>
        <taxon>Pezizomycotina</taxon>
        <taxon>Sordariomycetes</taxon>
        <taxon>Hypocreomycetidae</taxon>
        <taxon>Hypocreales</taxon>
        <taxon>Nectriaceae</taxon>
        <taxon>Fusarium</taxon>
    </lineage>
</organism>
<evidence type="ECO:0000256" key="3">
    <source>
        <dbReference type="ARBA" id="ARBA00022989"/>
    </source>
</evidence>
<evidence type="ECO:0000313" key="10">
    <source>
        <dbReference type="EMBL" id="CAG1975013.1"/>
    </source>
</evidence>